<name>A0A2I0L6V6_PUNGR</name>
<protein>
    <submittedName>
        <fullName evidence="2">Uncharacterized protein</fullName>
    </submittedName>
</protein>
<gene>
    <name evidence="2" type="ORF">CRG98_003158</name>
</gene>
<feature type="compositionally biased region" description="Basic and acidic residues" evidence="1">
    <location>
        <begin position="122"/>
        <end position="137"/>
    </location>
</feature>
<dbReference type="EMBL" id="PGOL01000121">
    <property type="protein sequence ID" value="PKI76438.1"/>
    <property type="molecule type" value="Genomic_DNA"/>
</dbReference>
<evidence type="ECO:0000256" key="1">
    <source>
        <dbReference type="SAM" id="MobiDB-lite"/>
    </source>
</evidence>
<feature type="compositionally biased region" description="Basic residues" evidence="1">
    <location>
        <begin position="99"/>
        <end position="115"/>
    </location>
</feature>
<dbReference type="AlphaFoldDB" id="A0A2I0L6V6"/>
<organism evidence="2 3">
    <name type="scientific">Punica granatum</name>
    <name type="common">Pomegranate</name>
    <dbReference type="NCBI Taxonomy" id="22663"/>
    <lineage>
        <taxon>Eukaryota</taxon>
        <taxon>Viridiplantae</taxon>
        <taxon>Streptophyta</taxon>
        <taxon>Embryophyta</taxon>
        <taxon>Tracheophyta</taxon>
        <taxon>Spermatophyta</taxon>
        <taxon>Magnoliopsida</taxon>
        <taxon>eudicotyledons</taxon>
        <taxon>Gunneridae</taxon>
        <taxon>Pentapetalae</taxon>
        <taxon>rosids</taxon>
        <taxon>malvids</taxon>
        <taxon>Myrtales</taxon>
        <taxon>Lythraceae</taxon>
        <taxon>Punica</taxon>
    </lineage>
</organism>
<dbReference type="Proteomes" id="UP000233551">
    <property type="component" value="Unassembled WGS sequence"/>
</dbReference>
<accession>A0A2I0L6V6</accession>
<feature type="region of interest" description="Disordered" evidence="1">
    <location>
        <begin position="61"/>
        <end position="137"/>
    </location>
</feature>
<keyword evidence="3" id="KW-1185">Reference proteome</keyword>
<proteinExistence type="predicted"/>
<sequence length="137" mass="14986">MAQLEVQHGVIDVFVEADKEKPNATTDTGNGMLGGMVGGISDGMLSSIDASMVAGGVDEYKSNEDSDFLAGGNDKTESKESDSSEYGSEATNEEFVKAMKNKKKVRESKKRRRRLVYMDAQNSKKDHVEQVEKGEKD</sequence>
<evidence type="ECO:0000313" key="3">
    <source>
        <dbReference type="Proteomes" id="UP000233551"/>
    </source>
</evidence>
<evidence type="ECO:0000313" key="2">
    <source>
        <dbReference type="EMBL" id="PKI76438.1"/>
    </source>
</evidence>
<reference evidence="2 3" key="1">
    <citation type="submission" date="2017-11" db="EMBL/GenBank/DDBJ databases">
        <title>De-novo sequencing of pomegranate (Punica granatum L.) genome.</title>
        <authorList>
            <person name="Akparov Z."/>
            <person name="Amiraslanov A."/>
            <person name="Hajiyeva S."/>
            <person name="Abbasov M."/>
            <person name="Kaur K."/>
            <person name="Hamwieh A."/>
            <person name="Solovyev V."/>
            <person name="Salamov A."/>
            <person name="Braich B."/>
            <person name="Kosarev P."/>
            <person name="Mahmoud A."/>
            <person name="Hajiyev E."/>
            <person name="Babayeva S."/>
            <person name="Izzatullayeva V."/>
            <person name="Mammadov A."/>
            <person name="Mammadov A."/>
            <person name="Sharifova S."/>
            <person name="Ojaghi J."/>
            <person name="Eynullazada K."/>
            <person name="Bayramov B."/>
            <person name="Abdulazimova A."/>
            <person name="Shahmuradov I."/>
        </authorList>
    </citation>
    <scope>NUCLEOTIDE SEQUENCE [LARGE SCALE GENOMIC DNA]</scope>
    <source>
        <strain evidence="3">cv. AG2017</strain>
        <tissue evidence="2">Leaf</tissue>
    </source>
</reference>
<comment type="caution">
    <text evidence="2">The sequence shown here is derived from an EMBL/GenBank/DDBJ whole genome shotgun (WGS) entry which is preliminary data.</text>
</comment>